<proteinExistence type="predicted"/>
<reference evidence="7" key="2">
    <citation type="journal article" date="2021" name="PeerJ">
        <title>Extensive microbial diversity within the chicken gut microbiome revealed by metagenomics and culture.</title>
        <authorList>
            <person name="Gilroy R."/>
            <person name="Ravi A."/>
            <person name="Getino M."/>
            <person name="Pursley I."/>
            <person name="Horton D.L."/>
            <person name="Alikhan N.F."/>
            <person name="Baker D."/>
            <person name="Gharbi K."/>
            <person name="Hall N."/>
            <person name="Watson M."/>
            <person name="Adriaenssens E.M."/>
            <person name="Foster-Nyarko E."/>
            <person name="Jarju S."/>
            <person name="Secka A."/>
            <person name="Antonio M."/>
            <person name="Oren A."/>
            <person name="Chaudhuri R.R."/>
            <person name="La Ragione R."/>
            <person name="Hildebrand F."/>
            <person name="Pallen M.J."/>
        </authorList>
    </citation>
    <scope>NUCLEOTIDE SEQUENCE</scope>
    <source>
        <strain evidence="7">17113</strain>
    </source>
</reference>
<feature type="domain" description="FAD/NAD(P)-binding" evidence="6">
    <location>
        <begin position="3"/>
        <end position="287"/>
    </location>
</feature>
<dbReference type="Pfam" id="PF07992">
    <property type="entry name" value="Pyr_redox_2"/>
    <property type="match status" value="1"/>
</dbReference>
<evidence type="ECO:0000256" key="5">
    <source>
        <dbReference type="ARBA" id="ARBA00023284"/>
    </source>
</evidence>
<name>A0A9D9GVS5_9FIRM</name>
<accession>A0A9D9GVS5</accession>
<evidence type="ECO:0000313" key="8">
    <source>
        <dbReference type="Proteomes" id="UP000823634"/>
    </source>
</evidence>
<dbReference type="Gene3D" id="3.50.50.60">
    <property type="entry name" value="FAD/NAD(P)-binding domain"/>
    <property type="match status" value="2"/>
</dbReference>
<dbReference type="SUPFAM" id="SSF51905">
    <property type="entry name" value="FAD/NAD(P)-binding domain"/>
    <property type="match status" value="1"/>
</dbReference>
<comment type="caution">
    <text evidence="7">The sequence shown here is derived from an EMBL/GenBank/DDBJ whole genome shotgun (WGS) entry which is preliminary data.</text>
</comment>
<evidence type="ECO:0000313" key="7">
    <source>
        <dbReference type="EMBL" id="MBO8426424.1"/>
    </source>
</evidence>
<dbReference type="EMBL" id="JADINA010000024">
    <property type="protein sequence ID" value="MBO8426424.1"/>
    <property type="molecule type" value="Genomic_DNA"/>
</dbReference>
<sequence>MHDAIIIGAGPAGLTSALYLLRSGKSVLLLEKEGIGGQIATSPRLENYPASKTISGIEWADRAFDQVSELGVNFDFGEAKSVKKLQEGGFEVDYGSLAQAKTVIIAAGCHHKKLGIPNEDKLIGHGISYCATCDGPFYKGQNVLVIGDGNSAVQYAIELSNICNKVTVITIFDRFFADKVIVDRMLSLHNVEVIHNMESKEFIGEKELKAVSFLDRESGQTKVIEADGAFVAIGQKPELESFSNLIELKNGYAVVDENMQTKTPGIYAVGDCREKKSRQVVTAISDGAIAAISARSYIDQYQS</sequence>
<organism evidence="7 8">
    <name type="scientific">Candidatus Alloenteromonas pullistercoris</name>
    <dbReference type="NCBI Taxonomy" id="2840785"/>
    <lineage>
        <taxon>Bacteria</taxon>
        <taxon>Bacillati</taxon>
        <taxon>Bacillota</taxon>
        <taxon>Bacillota incertae sedis</taxon>
        <taxon>Candidatus Alloenteromonas</taxon>
    </lineage>
</organism>
<dbReference type="InterPro" id="IPR023753">
    <property type="entry name" value="FAD/NAD-binding_dom"/>
</dbReference>
<dbReference type="PRINTS" id="PR00368">
    <property type="entry name" value="FADPNR"/>
</dbReference>
<dbReference type="InterPro" id="IPR008255">
    <property type="entry name" value="Pyr_nucl-diS_OxRdtase_2_AS"/>
</dbReference>
<evidence type="ECO:0000256" key="3">
    <source>
        <dbReference type="ARBA" id="ARBA00023002"/>
    </source>
</evidence>
<protein>
    <submittedName>
        <fullName evidence="7">FAD-dependent oxidoreductase</fullName>
    </submittedName>
</protein>
<dbReference type="Proteomes" id="UP000823634">
    <property type="component" value="Unassembled WGS sequence"/>
</dbReference>
<dbReference type="PANTHER" id="PTHR48105">
    <property type="entry name" value="THIOREDOXIN REDUCTASE 1-RELATED-RELATED"/>
    <property type="match status" value="1"/>
</dbReference>
<dbReference type="AlphaFoldDB" id="A0A9D9GVS5"/>
<keyword evidence="5" id="KW-0676">Redox-active center</keyword>
<evidence type="ECO:0000256" key="2">
    <source>
        <dbReference type="ARBA" id="ARBA00022827"/>
    </source>
</evidence>
<keyword evidence="1" id="KW-0285">Flavoprotein</keyword>
<evidence type="ECO:0000256" key="4">
    <source>
        <dbReference type="ARBA" id="ARBA00023157"/>
    </source>
</evidence>
<evidence type="ECO:0000259" key="6">
    <source>
        <dbReference type="Pfam" id="PF07992"/>
    </source>
</evidence>
<dbReference type="InterPro" id="IPR050097">
    <property type="entry name" value="Ferredoxin-NADP_redctase_2"/>
</dbReference>
<dbReference type="PROSITE" id="PS00573">
    <property type="entry name" value="PYRIDINE_REDOX_2"/>
    <property type="match status" value="1"/>
</dbReference>
<dbReference type="GO" id="GO:0016668">
    <property type="term" value="F:oxidoreductase activity, acting on a sulfur group of donors, NAD(P) as acceptor"/>
    <property type="evidence" value="ECO:0007669"/>
    <property type="project" value="UniProtKB-ARBA"/>
</dbReference>
<dbReference type="PRINTS" id="PR00469">
    <property type="entry name" value="PNDRDTASEII"/>
</dbReference>
<keyword evidence="2" id="KW-0274">FAD</keyword>
<keyword evidence="4" id="KW-1015">Disulfide bond</keyword>
<keyword evidence="3" id="KW-0560">Oxidoreductase</keyword>
<gene>
    <name evidence="7" type="ORF">IAC61_03790</name>
</gene>
<reference evidence="7" key="1">
    <citation type="submission" date="2020-10" db="EMBL/GenBank/DDBJ databases">
        <authorList>
            <person name="Gilroy R."/>
        </authorList>
    </citation>
    <scope>NUCLEOTIDE SEQUENCE</scope>
    <source>
        <strain evidence="7">17113</strain>
    </source>
</reference>
<evidence type="ECO:0000256" key="1">
    <source>
        <dbReference type="ARBA" id="ARBA00022630"/>
    </source>
</evidence>
<dbReference type="InterPro" id="IPR036188">
    <property type="entry name" value="FAD/NAD-bd_sf"/>
</dbReference>